<keyword evidence="2 8" id="KW-1134">Transmembrane beta strand</keyword>
<comment type="caution">
    <text evidence="12">The sequence shown here is derived from an EMBL/GenBank/DDBJ whole genome shotgun (WGS) entry which is preliminary data.</text>
</comment>
<evidence type="ECO:0000256" key="6">
    <source>
        <dbReference type="ARBA" id="ARBA00023136"/>
    </source>
</evidence>
<reference evidence="12" key="1">
    <citation type="submission" date="2013-04" db="EMBL/GenBank/DDBJ databases">
        <title>The genome sequencing project of 58 acetic acid bacteria.</title>
        <authorList>
            <person name="Okamoto-Kainuma A."/>
            <person name="Ishikawa M."/>
            <person name="Umino S."/>
            <person name="Koizumi Y."/>
            <person name="Shiwa Y."/>
            <person name="Yoshikawa H."/>
            <person name="Matsutani M."/>
            <person name="Matsushita K."/>
        </authorList>
    </citation>
    <scope>NUCLEOTIDE SEQUENCE</scope>
    <source>
        <strain evidence="12">NRIC 0535</strain>
    </source>
</reference>
<gene>
    <name evidence="8" type="primary">bamA</name>
    <name evidence="12" type="ORF">AA0535_2681</name>
</gene>
<feature type="domain" description="POTRA" evidence="11">
    <location>
        <begin position="365"/>
        <end position="438"/>
    </location>
</feature>
<evidence type="ECO:0000259" key="11">
    <source>
        <dbReference type="PROSITE" id="PS51779"/>
    </source>
</evidence>
<evidence type="ECO:0000256" key="1">
    <source>
        <dbReference type="ARBA" id="ARBA00004370"/>
    </source>
</evidence>
<feature type="domain" description="POTRA" evidence="11">
    <location>
        <begin position="44"/>
        <end position="111"/>
    </location>
</feature>
<evidence type="ECO:0000256" key="2">
    <source>
        <dbReference type="ARBA" id="ARBA00022452"/>
    </source>
</evidence>
<comment type="subcellular location">
    <subcellularLocation>
        <location evidence="8">Cell outer membrane</location>
    </subcellularLocation>
    <subcellularLocation>
        <location evidence="1">Membrane</location>
    </subcellularLocation>
</comment>
<organism evidence="12 13">
    <name type="scientific">Asaia krungthepensis NRIC 0535</name>
    <dbReference type="NCBI Taxonomy" id="1307925"/>
    <lineage>
        <taxon>Bacteria</taxon>
        <taxon>Pseudomonadati</taxon>
        <taxon>Pseudomonadota</taxon>
        <taxon>Alphaproteobacteria</taxon>
        <taxon>Acetobacterales</taxon>
        <taxon>Acetobacteraceae</taxon>
        <taxon>Asaia</taxon>
    </lineage>
</organism>
<dbReference type="InterPro" id="IPR034746">
    <property type="entry name" value="POTRA"/>
</dbReference>
<name>A0ABQ0Q5W1_9PROT</name>
<proteinExistence type="inferred from homology"/>
<protein>
    <recommendedName>
        <fullName evidence="8 9">Outer membrane protein assembly factor BamA</fullName>
    </recommendedName>
</protein>
<keyword evidence="3 8" id="KW-0812">Transmembrane</keyword>
<evidence type="ECO:0000256" key="8">
    <source>
        <dbReference type="HAMAP-Rule" id="MF_01430"/>
    </source>
</evidence>
<dbReference type="InterPro" id="IPR039910">
    <property type="entry name" value="D15-like"/>
</dbReference>
<keyword evidence="13" id="KW-1185">Reference proteome</keyword>
<sequence precursor="true">MSGKRLVLLASVCMLPVCSGQAEAQKTRRPSHHHAAEQRPGTGQAIEAIDVKGNTRIETSTVLSYMVVQPGDRFNQDDLDRSLKTLYATGLFKDVTLRRSGSTLVVDLVENPIVNRIAFEGNHAVKDEDLRKEISMRPRAVFSSQAAAADRQKLLDLYASKARFGATVTPQIIKLSHNRVDVIFKINEARQTLINKVVFVGNKAFSEARLASVISSKETEWYRFFSSSDEYNPERVKYDAELLRRFYLHNGYVDFHMINATGELSPDRKNFIITFTVDEGPRYRIGKMDVRSSLRHVEAKDLKQYIDLFPHQWYDGTAIQNNVTGMQERLQATGHPFAMVRSEIARNPEKRIVDLLFDVNEGPHVYVERIDINGNTVTKDKVIRRALPMAEGDPYTPFDRKYSKAALQDLGYFSTVSVDQTQGSAPDKVNVSANVVEKPTGEFSLGGGYSTDVGILGNGSVKQHNLLGTGMDAGISGTVAYYQKQVDLSLTDPYFLNRNIVAGIDIFGIENNYQTYQSYKEGRYGATLRMGYSYNNYLSQSWSYSLIDRRVGNIFSQSDIESYGYAYVPSYYVQDSAGWSLLSQLSTTLTYDRRDNRMRPRKGYVLNLSGDFAGLGGDVKYLRAKFDGQYYLPLDSVTGNHDWGLQFKGGAGYMGDWSKSSNVSIIDNFYLGGENLRGFLQGGAGPRSGHINASTPQPGQEDLIGGRFIYTASAQLNFPLPMGEDVGISGRYFVDAGSLAGLRVKHLYTNAATDGSRYTPVTGDTLTPRVTTGLGISWKSPFGLVNIDAAVPIRKSRNDRLYPIRFGFGQQF</sequence>
<comment type="subunit">
    <text evidence="8">Part of the Bam complex.</text>
</comment>
<dbReference type="PANTHER" id="PTHR12815:SF23">
    <property type="entry name" value="OUTER MEMBRANE PROTEIN ASSEMBLY FACTOR BAMA"/>
    <property type="match status" value="1"/>
</dbReference>
<feature type="domain" description="POTRA" evidence="11">
    <location>
        <begin position="112"/>
        <end position="189"/>
    </location>
</feature>
<dbReference type="Gene3D" id="2.40.160.50">
    <property type="entry name" value="membrane protein fhac: a member of the omp85/tpsb transporter family"/>
    <property type="match status" value="1"/>
</dbReference>
<comment type="function">
    <text evidence="8">Part of the outer membrane protein assembly complex, which is involved in assembly and insertion of beta-barrel proteins into the outer membrane.</text>
</comment>
<dbReference type="Pfam" id="PF07244">
    <property type="entry name" value="POTRA"/>
    <property type="match status" value="5"/>
</dbReference>
<feature type="signal peptide" evidence="8">
    <location>
        <begin position="1"/>
        <end position="24"/>
    </location>
</feature>
<accession>A0ABQ0Q5W1</accession>
<evidence type="ECO:0000256" key="4">
    <source>
        <dbReference type="ARBA" id="ARBA00022729"/>
    </source>
</evidence>
<keyword evidence="6 8" id="KW-0472">Membrane</keyword>
<dbReference type="InterPro" id="IPR023707">
    <property type="entry name" value="OM_assembly_BamA"/>
</dbReference>
<comment type="similarity">
    <text evidence="8">Belongs to the BamA family.</text>
</comment>
<keyword evidence="7 8" id="KW-0998">Cell outer membrane</keyword>
<dbReference type="Pfam" id="PF01103">
    <property type="entry name" value="Omp85"/>
    <property type="match status" value="1"/>
</dbReference>
<dbReference type="PANTHER" id="PTHR12815">
    <property type="entry name" value="SORTING AND ASSEMBLY MACHINERY SAMM50 PROTEIN FAMILY MEMBER"/>
    <property type="match status" value="1"/>
</dbReference>
<dbReference type="Proteomes" id="UP001062776">
    <property type="component" value="Unassembled WGS sequence"/>
</dbReference>
<dbReference type="InterPro" id="IPR010827">
    <property type="entry name" value="BamA/TamA_POTRA"/>
</dbReference>
<evidence type="ECO:0000256" key="9">
    <source>
        <dbReference type="NCBIfam" id="TIGR03303"/>
    </source>
</evidence>
<evidence type="ECO:0000313" key="13">
    <source>
        <dbReference type="Proteomes" id="UP001062776"/>
    </source>
</evidence>
<evidence type="ECO:0000313" key="12">
    <source>
        <dbReference type="EMBL" id="GBQ92890.1"/>
    </source>
</evidence>
<dbReference type="EMBL" id="BAPV01000060">
    <property type="protein sequence ID" value="GBQ92890.1"/>
    <property type="molecule type" value="Genomic_DNA"/>
</dbReference>
<dbReference type="Gene3D" id="3.10.20.310">
    <property type="entry name" value="membrane protein fhac"/>
    <property type="match status" value="5"/>
</dbReference>
<evidence type="ECO:0000256" key="5">
    <source>
        <dbReference type="ARBA" id="ARBA00022737"/>
    </source>
</evidence>
<dbReference type="NCBIfam" id="TIGR03303">
    <property type="entry name" value="OM_YaeT"/>
    <property type="match status" value="1"/>
</dbReference>
<dbReference type="HAMAP" id="MF_01430">
    <property type="entry name" value="OM_assembly_BamA"/>
    <property type="match status" value="1"/>
</dbReference>
<dbReference type="PROSITE" id="PS51779">
    <property type="entry name" value="POTRA"/>
    <property type="match status" value="3"/>
</dbReference>
<dbReference type="InterPro" id="IPR000184">
    <property type="entry name" value="Bac_surfAg_D15"/>
</dbReference>
<dbReference type="PIRSF" id="PIRSF006076">
    <property type="entry name" value="OM_assembly_OMP85"/>
    <property type="match status" value="1"/>
</dbReference>
<evidence type="ECO:0000256" key="3">
    <source>
        <dbReference type="ARBA" id="ARBA00022692"/>
    </source>
</evidence>
<keyword evidence="4 8" id="KW-0732">Signal</keyword>
<evidence type="ECO:0000256" key="7">
    <source>
        <dbReference type="ARBA" id="ARBA00023237"/>
    </source>
</evidence>
<feature type="region of interest" description="Disordered" evidence="10">
    <location>
        <begin position="23"/>
        <end position="42"/>
    </location>
</feature>
<feature type="chain" id="PRO_5044899250" description="Outer membrane protein assembly factor BamA" evidence="8">
    <location>
        <begin position="25"/>
        <end position="812"/>
    </location>
</feature>
<evidence type="ECO:0000256" key="10">
    <source>
        <dbReference type="SAM" id="MobiDB-lite"/>
    </source>
</evidence>
<keyword evidence="5 8" id="KW-0677">Repeat</keyword>